<sequence length="63" mass="7261">MTFKKEILKFLLYIIIFTVSNFILKTILIPDDLSAFDIVSTIITAGIISIGIFWVEYSMKRKS</sequence>
<protein>
    <submittedName>
        <fullName evidence="2">Uncharacterized protein</fullName>
    </submittedName>
</protein>
<evidence type="ECO:0000313" key="3">
    <source>
        <dbReference type="Proteomes" id="UP000193006"/>
    </source>
</evidence>
<dbReference type="EMBL" id="CP020814">
    <property type="protein sequence ID" value="ARK29700.1"/>
    <property type="molecule type" value="Genomic_DNA"/>
</dbReference>
<feature type="transmembrane region" description="Helical" evidence="1">
    <location>
        <begin position="7"/>
        <end position="29"/>
    </location>
</feature>
<evidence type="ECO:0000256" key="1">
    <source>
        <dbReference type="SAM" id="Phobius"/>
    </source>
</evidence>
<organism evidence="2 3">
    <name type="scientific">Halalkalibacter krulwichiae</name>
    <dbReference type="NCBI Taxonomy" id="199441"/>
    <lineage>
        <taxon>Bacteria</taxon>
        <taxon>Bacillati</taxon>
        <taxon>Bacillota</taxon>
        <taxon>Bacilli</taxon>
        <taxon>Bacillales</taxon>
        <taxon>Bacillaceae</taxon>
        <taxon>Halalkalibacter</taxon>
    </lineage>
</organism>
<keyword evidence="1" id="KW-1133">Transmembrane helix</keyword>
<reference evidence="2 3" key="1">
    <citation type="submission" date="2017-04" db="EMBL/GenBank/DDBJ databases">
        <title>Bacillus krulwichiae AM31D Genome sequencing and assembly.</title>
        <authorList>
            <person name="Krulwich T.A."/>
            <person name="Anastor L."/>
            <person name="Ehrlich R."/>
            <person name="Ehrlich G.D."/>
            <person name="Janto B."/>
        </authorList>
    </citation>
    <scope>NUCLEOTIDE SEQUENCE [LARGE SCALE GENOMIC DNA]</scope>
    <source>
        <strain evidence="2 3">AM31D</strain>
    </source>
</reference>
<accession>A0A1X9MAS6</accession>
<dbReference type="Proteomes" id="UP000193006">
    <property type="component" value="Chromosome"/>
</dbReference>
<proteinExistence type="predicted"/>
<name>A0A1X9MAS6_9BACI</name>
<evidence type="ECO:0000313" key="2">
    <source>
        <dbReference type="EMBL" id="ARK29700.1"/>
    </source>
</evidence>
<keyword evidence="1" id="KW-0472">Membrane</keyword>
<feature type="transmembrane region" description="Helical" evidence="1">
    <location>
        <begin position="35"/>
        <end position="55"/>
    </location>
</feature>
<dbReference type="AlphaFoldDB" id="A0A1X9MAS6"/>
<gene>
    <name evidence="2" type="ORF">BkAM31D_07395</name>
</gene>
<dbReference type="KEGG" id="bkw:BkAM31D_07395"/>
<keyword evidence="1" id="KW-0812">Transmembrane</keyword>
<keyword evidence="3" id="KW-1185">Reference proteome</keyword>